<evidence type="ECO:0000256" key="3">
    <source>
        <dbReference type="ARBA" id="ARBA00022605"/>
    </source>
</evidence>
<comment type="pathway">
    <text evidence="1 6 7">Amino-acid biosynthesis; L-histidine biosynthesis; L-histidine from 5-phospho-alpha-D-ribose 1-diphosphate: step 6/9.</text>
</comment>
<dbReference type="InterPro" id="IPR020568">
    <property type="entry name" value="Ribosomal_Su5_D2-typ_SF"/>
</dbReference>
<evidence type="ECO:0000256" key="7">
    <source>
        <dbReference type="RuleBase" id="RU000599"/>
    </source>
</evidence>
<dbReference type="Proteomes" id="UP000501253">
    <property type="component" value="Chromosome"/>
</dbReference>
<dbReference type="Pfam" id="PF00475">
    <property type="entry name" value="IGPD"/>
    <property type="match status" value="1"/>
</dbReference>
<dbReference type="KEGG" id="tmai:FVE67_03455"/>
<evidence type="ECO:0000256" key="2">
    <source>
        <dbReference type="ARBA" id="ARBA00016664"/>
    </source>
</evidence>
<dbReference type="UniPathway" id="UPA00031">
    <property type="reaction ID" value="UER00011"/>
</dbReference>
<evidence type="ECO:0000313" key="8">
    <source>
        <dbReference type="EMBL" id="QJA05908.1"/>
    </source>
</evidence>
<dbReference type="EC" id="4.2.1.19" evidence="6 7"/>
<dbReference type="GO" id="GO:0004424">
    <property type="term" value="F:imidazoleglycerol-phosphate dehydratase activity"/>
    <property type="evidence" value="ECO:0007669"/>
    <property type="project" value="UniProtKB-UniRule"/>
</dbReference>
<dbReference type="InterPro" id="IPR038494">
    <property type="entry name" value="IGPD_sf"/>
</dbReference>
<reference evidence="8 9" key="1">
    <citation type="submission" date="2019-08" db="EMBL/GenBank/DDBJ databases">
        <title>Complete genome sequence of Thermosulfurimonas marina SU872T, an anaerobic thermophilic chemolithoautotrophic bacterium isolated from a shallow marine hydrothermal vent.</title>
        <authorList>
            <person name="Allioux M."/>
            <person name="Jebbar M."/>
            <person name="Slobodkina G."/>
            <person name="Slobodkin A."/>
            <person name="Moalic Y."/>
            <person name="Frolova A."/>
            <person name="Shao Z."/>
            <person name="Alain K."/>
        </authorList>
    </citation>
    <scope>NUCLEOTIDE SEQUENCE [LARGE SCALE GENOMIC DNA]</scope>
    <source>
        <strain evidence="8 9">SU872</strain>
    </source>
</reference>
<dbReference type="EMBL" id="CP042909">
    <property type="protein sequence ID" value="QJA05908.1"/>
    <property type="molecule type" value="Genomic_DNA"/>
</dbReference>
<dbReference type="Gene3D" id="3.30.230.40">
    <property type="entry name" value="Imidazole glycerol phosphate dehydratase, domain 1"/>
    <property type="match status" value="2"/>
</dbReference>
<keyword evidence="4 6" id="KW-0368">Histidine biosynthesis</keyword>
<protein>
    <recommendedName>
        <fullName evidence="2 6">Imidazoleglycerol-phosphate dehydratase</fullName>
        <shortName evidence="6">IGPD</shortName>
        <ecNumber evidence="6 7">4.2.1.19</ecNumber>
    </recommendedName>
</protein>
<comment type="catalytic activity">
    <reaction evidence="6 7">
        <text>D-erythro-1-(imidazol-4-yl)glycerol 3-phosphate = 3-(imidazol-4-yl)-2-oxopropyl phosphate + H2O</text>
        <dbReference type="Rhea" id="RHEA:11040"/>
        <dbReference type="ChEBI" id="CHEBI:15377"/>
        <dbReference type="ChEBI" id="CHEBI:57766"/>
        <dbReference type="ChEBI" id="CHEBI:58278"/>
        <dbReference type="EC" id="4.2.1.19"/>
    </reaction>
</comment>
<proteinExistence type="inferred from homology"/>
<organism evidence="8 9">
    <name type="scientific">Thermosulfurimonas marina</name>
    <dbReference type="NCBI Taxonomy" id="2047767"/>
    <lineage>
        <taxon>Bacteria</taxon>
        <taxon>Pseudomonadati</taxon>
        <taxon>Thermodesulfobacteriota</taxon>
        <taxon>Thermodesulfobacteria</taxon>
        <taxon>Thermodesulfobacteriales</taxon>
        <taxon>Thermodesulfobacteriaceae</taxon>
        <taxon>Thermosulfurimonas</taxon>
    </lineage>
</organism>
<accession>A0A6H1WRV8</accession>
<name>A0A6H1WRV8_9BACT</name>
<dbReference type="PROSITE" id="PS00954">
    <property type="entry name" value="IGP_DEHYDRATASE_1"/>
    <property type="match status" value="1"/>
</dbReference>
<keyword evidence="9" id="KW-1185">Reference proteome</keyword>
<dbReference type="PROSITE" id="PS00955">
    <property type="entry name" value="IGP_DEHYDRATASE_2"/>
    <property type="match status" value="1"/>
</dbReference>
<comment type="similarity">
    <text evidence="6 7">Belongs to the imidazoleglycerol-phosphate dehydratase family.</text>
</comment>
<dbReference type="FunFam" id="3.30.230.40:FF:000003">
    <property type="entry name" value="Imidazoleglycerol-phosphate dehydratase HisB"/>
    <property type="match status" value="1"/>
</dbReference>
<dbReference type="CDD" id="cd07914">
    <property type="entry name" value="IGPD"/>
    <property type="match status" value="1"/>
</dbReference>
<dbReference type="FunFam" id="3.30.230.40:FF:000001">
    <property type="entry name" value="Imidazoleglycerol-phosphate dehydratase HisB"/>
    <property type="match status" value="1"/>
</dbReference>
<dbReference type="AlphaFoldDB" id="A0A6H1WRV8"/>
<dbReference type="NCBIfam" id="NF002114">
    <property type="entry name" value="PRK00951.2-4"/>
    <property type="match status" value="1"/>
</dbReference>
<dbReference type="InterPro" id="IPR020565">
    <property type="entry name" value="ImidazoleglycerP_deHydtase_CS"/>
</dbReference>
<dbReference type="GO" id="GO:0005737">
    <property type="term" value="C:cytoplasm"/>
    <property type="evidence" value="ECO:0007669"/>
    <property type="project" value="UniProtKB-SubCell"/>
</dbReference>
<comment type="subcellular location">
    <subcellularLocation>
        <location evidence="6 7">Cytoplasm</location>
    </subcellularLocation>
</comment>
<gene>
    <name evidence="6 8" type="primary">hisB</name>
    <name evidence="8" type="ORF">FVE67_03455</name>
</gene>
<evidence type="ECO:0000313" key="9">
    <source>
        <dbReference type="Proteomes" id="UP000501253"/>
    </source>
</evidence>
<keyword evidence="5 6" id="KW-0456">Lyase</keyword>
<evidence type="ECO:0000256" key="5">
    <source>
        <dbReference type="ARBA" id="ARBA00023239"/>
    </source>
</evidence>
<evidence type="ECO:0000256" key="6">
    <source>
        <dbReference type="HAMAP-Rule" id="MF_00076"/>
    </source>
</evidence>
<keyword evidence="6" id="KW-0963">Cytoplasm</keyword>
<evidence type="ECO:0000256" key="1">
    <source>
        <dbReference type="ARBA" id="ARBA00005047"/>
    </source>
</evidence>
<dbReference type="PANTHER" id="PTHR23133:SF2">
    <property type="entry name" value="IMIDAZOLEGLYCEROL-PHOSPHATE DEHYDRATASE"/>
    <property type="match status" value="1"/>
</dbReference>
<dbReference type="SUPFAM" id="SSF54211">
    <property type="entry name" value="Ribosomal protein S5 domain 2-like"/>
    <property type="match status" value="2"/>
</dbReference>
<dbReference type="InterPro" id="IPR000807">
    <property type="entry name" value="ImidazoleglycerolP_deHydtase"/>
</dbReference>
<sequence>MKAVEKERQTRETEVRLKLDPRGGAVRVETPVGFLNHMLELLAYHAGWGLELSARGDLEVDAHHTVEDVGIVLGEALEEALGDRAGLSRYGEATVPMEEALAQAVVDLVRRPFFRFEGRFPAERVGQFDLELVPEFLKALAMNGRFTLHVRLFYGENAHHMAEAVFKALAVALSRALSPLEGGPRSTKGVL</sequence>
<dbReference type="GO" id="GO:0000105">
    <property type="term" value="P:L-histidine biosynthetic process"/>
    <property type="evidence" value="ECO:0007669"/>
    <property type="project" value="UniProtKB-UniRule"/>
</dbReference>
<dbReference type="HAMAP" id="MF_00076">
    <property type="entry name" value="HisB"/>
    <property type="match status" value="1"/>
</dbReference>
<dbReference type="PANTHER" id="PTHR23133">
    <property type="entry name" value="IMIDAZOLEGLYCEROL-PHOSPHATE DEHYDRATASE HIS7"/>
    <property type="match status" value="1"/>
</dbReference>
<evidence type="ECO:0000256" key="4">
    <source>
        <dbReference type="ARBA" id="ARBA00023102"/>
    </source>
</evidence>
<keyword evidence="3 6" id="KW-0028">Amino-acid biosynthesis</keyword>
<dbReference type="RefSeq" id="WP_168719262.1">
    <property type="nucleotide sequence ID" value="NZ_CP042909.1"/>
</dbReference>